<keyword evidence="5 6" id="KW-0472">Membrane</keyword>
<dbReference type="Pfam" id="PF01943">
    <property type="entry name" value="Polysacc_synt"/>
    <property type="match status" value="1"/>
</dbReference>
<feature type="transmembrane region" description="Helical" evidence="6">
    <location>
        <begin position="251"/>
        <end position="268"/>
    </location>
</feature>
<dbReference type="InterPro" id="IPR050833">
    <property type="entry name" value="Poly_Biosynth_Transport"/>
</dbReference>
<dbReference type="PANTHER" id="PTHR30250:SF11">
    <property type="entry name" value="O-ANTIGEN TRANSPORTER-RELATED"/>
    <property type="match status" value="1"/>
</dbReference>
<reference evidence="7" key="1">
    <citation type="submission" date="2023-06" db="EMBL/GenBank/DDBJ databases">
        <title>Robiginitalea aurantiacus sp. nov. and Algoriphagus sediminis sp. nov., isolated from coastal sediment.</title>
        <authorList>
            <person name="Zhou Z.Y."/>
            <person name="An J."/>
            <person name="Jia Y.W."/>
            <person name="Du Z.J."/>
        </authorList>
    </citation>
    <scope>NUCLEOTIDE SEQUENCE</scope>
    <source>
        <strain evidence="7">M39</strain>
    </source>
</reference>
<feature type="transmembrane region" description="Helical" evidence="6">
    <location>
        <begin position="330"/>
        <end position="348"/>
    </location>
</feature>
<evidence type="ECO:0000256" key="4">
    <source>
        <dbReference type="ARBA" id="ARBA00022989"/>
    </source>
</evidence>
<evidence type="ECO:0000256" key="2">
    <source>
        <dbReference type="ARBA" id="ARBA00022475"/>
    </source>
</evidence>
<feature type="transmembrane region" description="Helical" evidence="6">
    <location>
        <begin position="421"/>
        <end position="440"/>
    </location>
</feature>
<sequence length="484" mass="54624">MGIVLRQTAANTAITYLGFALGAVNTLFLYTRVMSDAYFGLVGVLLSTATLLMPVMSFGIPNTLVKFYSAYKERGGLQDFLSLVFILPLLIIIPLGAYSYFANDVIGGFLARKNIIVGDYVWHIFWIGLFMAYFEIFFAWSKVCLKSTLGTFLKEVFIRIGVSILLLLLYMGYLSEGQFLIWLVSLYGFRVLLMAWHALRLQPFHFHLALPDGYRDVLKYSSLIILGGSVSVVLLEIDRFMINQYIRIENVAYYTVAVFIATVIIVPFRSMNQITYPLTASLMNAGDLDGLKKLYKRSSLTLLAITALIFIGILLNLGDLYLLLPENYRGGYYVVLFLGLVRLFDAFLGINTAILYNSKYYGTLLMMGVILALLTILLNAWLIPTHGLTGAAMATLISAGLYNFVKMLFVKWKFGLTPWSLESLKVFGIALGTFVLFYWMDFPFHPIVNITLKSVLIAVVYLGVLLKFRVSEDLWELFRKGLKK</sequence>
<feature type="transmembrane region" description="Helical" evidence="6">
    <location>
        <begin position="120"/>
        <end position="140"/>
    </location>
</feature>
<keyword evidence="3 6" id="KW-0812">Transmembrane</keyword>
<evidence type="ECO:0000256" key="6">
    <source>
        <dbReference type="SAM" id="Phobius"/>
    </source>
</evidence>
<dbReference type="EMBL" id="JAUDUY010000004">
    <property type="protein sequence ID" value="MDM9631858.1"/>
    <property type="molecule type" value="Genomic_DNA"/>
</dbReference>
<evidence type="ECO:0000313" key="8">
    <source>
        <dbReference type="Proteomes" id="UP001174839"/>
    </source>
</evidence>
<evidence type="ECO:0000313" key="7">
    <source>
        <dbReference type="EMBL" id="MDM9631858.1"/>
    </source>
</evidence>
<feature type="transmembrane region" description="Helical" evidence="6">
    <location>
        <begin position="217"/>
        <end position="235"/>
    </location>
</feature>
<comment type="caution">
    <text evidence="7">The sequence shown here is derived from an EMBL/GenBank/DDBJ whole genome shotgun (WGS) entry which is preliminary data.</text>
</comment>
<proteinExistence type="predicted"/>
<dbReference type="PANTHER" id="PTHR30250">
    <property type="entry name" value="PST FAMILY PREDICTED COLANIC ACID TRANSPORTER"/>
    <property type="match status" value="1"/>
</dbReference>
<accession>A0ABT7WG21</accession>
<feature type="transmembrane region" description="Helical" evidence="6">
    <location>
        <begin position="37"/>
        <end position="60"/>
    </location>
</feature>
<keyword evidence="4 6" id="KW-1133">Transmembrane helix</keyword>
<name>A0ABT7WG21_9FLAO</name>
<evidence type="ECO:0000256" key="1">
    <source>
        <dbReference type="ARBA" id="ARBA00004651"/>
    </source>
</evidence>
<keyword evidence="8" id="KW-1185">Reference proteome</keyword>
<evidence type="ECO:0000256" key="3">
    <source>
        <dbReference type="ARBA" id="ARBA00022692"/>
    </source>
</evidence>
<comment type="subcellular location">
    <subcellularLocation>
        <location evidence="1">Cell membrane</location>
        <topology evidence="1">Multi-pass membrane protein</topology>
    </subcellularLocation>
</comment>
<feature type="transmembrane region" description="Helical" evidence="6">
    <location>
        <begin position="360"/>
        <end position="382"/>
    </location>
</feature>
<protein>
    <submittedName>
        <fullName evidence="7">Polysaccharide biosynthesis C-terminal domain-containing protein</fullName>
    </submittedName>
</protein>
<dbReference type="InterPro" id="IPR002797">
    <property type="entry name" value="Polysacc_synth"/>
</dbReference>
<feature type="transmembrane region" description="Helical" evidence="6">
    <location>
        <begin position="388"/>
        <end position="409"/>
    </location>
</feature>
<feature type="transmembrane region" description="Helical" evidence="6">
    <location>
        <begin position="300"/>
        <end position="324"/>
    </location>
</feature>
<dbReference type="RefSeq" id="WP_289725220.1">
    <property type="nucleotide sequence ID" value="NZ_JAUDUY010000004.1"/>
</dbReference>
<organism evidence="7 8">
    <name type="scientific">Robiginitalea aurantiaca</name>
    <dbReference type="NCBI Taxonomy" id="3056915"/>
    <lineage>
        <taxon>Bacteria</taxon>
        <taxon>Pseudomonadati</taxon>
        <taxon>Bacteroidota</taxon>
        <taxon>Flavobacteriia</taxon>
        <taxon>Flavobacteriales</taxon>
        <taxon>Flavobacteriaceae</taxon>
        <taxon>Robiginitalea</taxon>
    </lineage>
</organism>
<keyword evidence="2" id="KW-1003">Cell membrane</keyword>
<feature type="transmembrane region" description="Helical" evidence="6">
    <location>
        <begin position="179"/>
        <end position="196"/>
    </location>
</feature>
<dbReference type="Proteomes" id="UP001174839">
    <property type="component" value="Unassembled WGS sequence"/>
</dbReference>
<feature type="transmembrane region" description="Helical" evidence="6">
    <location>
        <begin position="152"/>
        <end position="173"/>
    </location>
</feature>
<feature type="transmembrane region" description="Helical" evidence="6">
    <location>
        <begin position="80"/>
        <end position="100"/>
    </location>
</feature>
<evidence type="ECO:0000256" key="5">
    <source>
        <dbReference type="ARBA" id="ARBA00023136"/>
    </source>
</evidence>
<gene>
    <name evidence="7" type="ORF">QU605_10265</name>
</gene>
<feature type="transmembrane region" description="Helical" evidence="6">
    <location>
        <begin position="446"/>
        <end position="466"/>
    </location>
</feature>
<feature type="transmembrane region" description="Helical" evidence="6">
    <location>
        <begin position="12"/>
        <end position="31"/>
    </location>
</feature>